<evidence type="ECO:0000313" key="1">
    <source>
        <dbReference type="EMBL" id="GGF90825.1"/>
    </source>
</evidence>
<dbReference type="Proteomes" id="UP000608420">
    <property type="component" value="Unassembled WGS sequence"/>
</dbReference>
<proteinExistence type="predicted"/>
<dbReference type="EMBL" id="BMIW01000005">
    <property type="protein sequence ID" value="GGF90825.1"/>
    <property type="molecule type" value="Genomic_DNA"/>
</dbReference>
<organism evidence="1 2">
    <name type="scientific">Paenibacillus aceti</name>
    <dbReference type="NCBI Taxonomy" id="1820010"/>
    <lineage>
        <taxon>Bacteria</taxon>
        <taxon>Bacillati</taxon>
        <taxon>Bacillota</taxon>
        <taxon>Bacilli</taxon>
        <taxon>Bacillales</taxon>
        <taxon>Paenibacillaceae</taxon>
        <taxon>Paenibacillus</taxon>
    </lineage>
</organism>
<accession>A0ABQ1VRZ9</accession>
<gene>
    <name evidence="1" type="ORF">GCM10010913_10410</name>
</gene>
<evidence type="ECO:0000313" key="2">
    <source>
        <dbReference type="Proteomes" id="UP000608420"/>
    </source>
</evidence>
<reference evidence="2" key="1">
    <citation type="journal article" date="2019" name="Int. J. Syst. Evol. Microbiol.">
        <title>The Global Catalogue of Microorganisms (GCM) 10K type strain sequencing project: providing services to taxonomists for standard genome sequencing and annotation.</title>
        <authorList>
            <consortium name="The Broad Institute Genomics Platform"/>
            <consortium name="The Broad Institute Genome Sequencing Center for Infectious Disease"/>
            <person name="Wu L."/>
            <person name="Ma J."/>
        </authorList>
    </citation>
    <scope>NUCLEOTIDE SEQUENCE [LARGE SCALE GENOMIC DNA]</scope>
    <source>
        <strain evidence="2">CGMCC 1.15420</strain>
    </source>
</reference>
<sequence length="58" mass="6696">MPGFLFVWRPGIFNPLQGNLEKDAQQAKNIVEKCRDCPYHIKDAIRTFNYRGVTLLAT</sequence>
<comment type="caution">
    <text evidence="1">The sequence shown here is derived from an EMBL/GenBank/DDBJ whole genome shotgun (WGS) entry which is preliminary data.</text>
</comment>
<keyword evidence="2" id="KW-1185">Reference proteome</keyword>
<protein>
    <submittedName>
        <fullName evidence="1">Uncharacterized protein</fullName>
    </submittedName>
</protein>
<name>A0ABQ1VRZ9_9BACL</name>